<proteinExistence type="predicted"/>
<accession>A0AAN6G7B1</accession>
<feature type="transmembrane region" description="Helical" evidence="3">
    <location>
        <begin position="21"/>
        <end position="44"/>
    </location>
</feature>
<keyword evidence="3" id="KW-0472">Membrane</keyword>
<dbReference type="PRINTS" id="PR00092">
    <property type="entry name" value="TYROSINASE"/>
</dbReference>
<dbReference type="PANTHER" id="PTHR11474:SF126">
    <property type="entry name" value="TYROSINASE-LIKE PROTEIN TYR-1-RELATED"/>
    <property type="match status" value="1"/>
</dbReference>
<dbReference type="InterPro" id="IPR002227">
    <property type="entry name" value="Tyrosinase_Cu-bd"/>
</dbReference>
<evidence type="ECO:0000259" key="4">
    <source>
        <dbReference type="PROSITE" id="PS00497"/>
    </source>
</evidence>
<dbReference type="Pfam" id="PF00264">
    <property type="entry name" value="Tyrosinase"/>
    <property type="match status" value="1"/>
</dbReference>
<dbReference type="AlphaFoldDB" id="A0AAN6G7B1"/>
<dbReference type="Gene3D" id="1.10.1280.10">
    <property type="entry name" value="Di-copper center containing domain from catechol oxidase"/>
    <property type="match status" value="1"/>
</dbReference>
<evidence type="ECO:0000256" key="1">
    <source>
        <dbReference type="ARBA" id="ARBA00022723"/>
    </source>
</evidence>
<dbReference type="PANTHER" id="PTHR11474">
    <property type="entry name" value="TYROSINASE FAMILY MEMBER"/>
    <property type="match status" value="1"/>
</dbReference>
<organism evidence="5 6">
    <name type="scientific">Tilletia horrida</name>
    <dbReference type="NCBI Taxonomy" id="155126"/>
    <lineage>
        <taxon>Eukaryota</taxon>
        <taxon>Fungi</taxon>
        <taxon>Dikarya</taxon>
        <taxon>Basidiomycota</taxon>
        <taxon>Ustilaginomycotina</taxon>
        <taxon>Exobasidiomycetes</taxon>
        <taxon>Tilletiales</taxon>
        <taxon>Tilletiaceae</taxon>
        <taxon>Tilletia</taxon>
    </lineage>
</organism>
<dbReference type="Proteomes" id="UP001176521">
    <property type="component" value="Unassembled WGS sequence"/>
</dbReference>
<evidence type="ECO:0000313" key="5">
    <source>
        <dbReference type="EMBL" id="KAK0520385.1"/>
    </source>
</evidence>
<dbReference type="InterPro" id="IPR008922">
    <property type="entry name" value="Di-copper_centre_dom_sf"/>
</dbReference>
<name>A0AAN6G7B1_9BASI</name>
<keyword evidence="1" id="KW-0479">Metal-binding</keyword>
<keyword evidence="3" id="KW-0812">Transmembrane</keyword>
<dbReference type="InterPro" id="IPR050316">
    <property type="entry name" value="Tyrosinase/Hemocyanin"/>
</dbReference>
<evidence type="ECO:0000256" key="2">
    <source>
        <dbReference type="ARBA" id="ARBA00023008"/>
    </source>
</evidence>
<dbReference type="EMBL" id="JAPDMQ010000802">
    <property type="protein sequence ID" value="KAK0520385.1"/>
    <property type="molecule type" value="Genomic_DNA"/>
</dbReference>
<protein>
    <recommendedName>
        <fullName evidence="4">Tyrosinase copper-binding domain-containing protein</fullName>
    </recommendedName>
</protein>
<dbReference type="GO" id="GO:0046872">
    <property type="term" value="F:metal ion binding"/>
    <property type="evidence" value="ECO:0007669"/>
    <property type="project" value="UniProtKB-KW"/>
</dbReference>
<reference evidence="5" key="1">
    <citation type="journal article" date="2023" name="PhytoFront">
        <title>Draft Genome Resources of Seven Strains of Tilletia horrida, Causal Agent of Kernel Smut of Rice.</title>
        <authorList>
            <person name="Khanal S."/>
            <person name="Antony Babu S."/>
            <person name="Zhou X.G."/>
        </authorList>
    </citation>
    <scope>NUCLEOTIDE SEQUENCE</scope>
    <source>
        <strain evidence="5">TX3</strain>
    </source>
</reference>
<feature type="domain" description="Tyrosinase copper-binding" evidence="4">
    <location>
        <begin position="189"/>
        <end position="206"/>
    </location>
</feature>
<evidence type="ECO:0000256" key="3">
    <source>
        <dbReference type="SAM" id="Phobius"/>
    </source>
</evidence>
<keyword evidence="6" id="KW-1185">Reference proteome</keyword>
<evidence type="ECO:0000313" key="6">
    <source>
        <dbReference type="Proteomes" id="UP001176521"/>
    </source>
</evidence>
<dbReference type="SUPFAM" id="SSF48056">
    <property type="entry name" value="Di-copper centre-containing domain"/>
    <property type="match status" value="1"/>
</dbReference>
<dbReference type="GO" id="GO:0016491">
    <property type="term" value="F:oxidoreductase activity"/>
    <property type="evidence" value="ECO:0007669"/>
    <property type="project" value="InterPro"/>
</dbReference>
<dbReference type="PROSITE" id="PS00497">
    <property type="entry name" value="TYROSINASE_1"/>
    <property type="match status" value="1"/>
</dbReference>
<keyword evidence="2" id="KW-0186">Copper</keyword>
<gene>
    <name evidence="5" type="ORF">OC842_007119</name>
</gene>
<comment type="caution">
    <text evidence="5">The sequence shown here is derived from an EMBL/GenBank/DDBJ whole genome shotgun (WGS) entry which is preliminary data.</text>
</comment>
<keyword evidence="3" id="KW-1133">Transmembrane helix</keyword>
<sequence length="458" mass="50558">MAGDVLGNSNSERRPHAMSVLIAHCPALSTLFILILTLNLSLFISPSLAAPLHASATYSSSAYGSPSSSSYQPVGNHTPPAAPQLAHPDFSPQLRAILNVSNAIPYDFILRTYVAAKGQGPRNQCNKVEKRVEWRQLTDEERSGWISANWCLTKRPSVLAGTQTNIVGRHTSLYDDFTLVHVRLFYVIHHVAAFFPWHRLFLKARELALRECGYEGRIPYWNTAVDADTGNIQASPVLSNEFGIGGNGTDTNGTVTTGPFAYLPTSYLNRGSNASVPTFEPHFLTRTFGTVQAPNATFPMFEEGFNSSTIQRVFKTAAGNFSQFFVLVEGLRNRLDVVGAGPHGAVHIAIGGEMANPHSPNDVAFFLHHANVDRLWWLWQRGSTNGRDLPVNHDAAAWDLNSRFWRYTGNTLEYIIDANGGPKASLFDLQTVQGLFLNNIETYKLMDTTRPPLCYAYA</sequence>